<keyword evidence="1" id="KW-0223">Dioxygenase</keyword>
<feature type="transmembrane region" description="Helical" evidence="1">
    <location>
        <begin position="20"/>
        <end position="41"/>
    </location>
</feature>
<evidence type="ECO:0000313" key="3">
    <source>
        <dbReference type="Proteomes" id="UP000297053"/>
    </source>
</evidence>
<feature type="transmembrane region" description="Helical" evidence="1">
    <location>
        <begin position="321"/>
        <end position="343"/>
    </location>
</feature>
<name>A0A4D6KID7_9EURY</name>
<keyword evidence="1" id="KW-1133">Transmembrane helix</keyword>
<protein>
    <recommendedName>
        <fullName evidence="1">Probable beta-carotene 15,15'-dioxygenase</fullName>
        <ecNumber evidence="1">1.13.11.63</ecNumber>
    </recommendedName>
</protein>
<feature type="transmembrane region" description="Helical" evidence="1">
    <location>
        <begin position="85"/>
        <end position="118"/>
    </location>
</feature>
<dbReference type="KEGG" id="halz:E5139_09590"/>
<dbReference type="RefSeq" id="WP_015762252.1">
    <property type="nucleotide sequence ID" value="NZ_CP039375.1"/>
</dbReference>
<feature type="binding site" evidence="1">
    <location>
        <position position="122"/>
    </location>
    <ligand>
        <name>Fe cation</name>
        <dbReference type="ChEBI" id="CHEBI:24875"/>
    </ligand>
</feature>
<dbReference type="GeneID" id="42179188"/>
<dbReference type="Pfam" id="PF15461">
    <property type="entry name" value="BCD"/>
    <property type="match status" value="1"/>
</dbReference>
<dbReference type="GO" id="GO:0003834">
    <property type="term" value="F:beta-carotene 15,15'-dioxygenase activity"/>
    <property type="evidence" value="ECO:0007669"/>
    <property type="project" value="UniProtKB-EC"/>
</dbReference>
<dbReference type="AlphaFoldDB" id="A0A4D6KID7"/>
<evidence type="ECO:0000256" key="1">
    <source>
        <dbReference type="HAMAP-Rule" id="MF_02093"/>
    </source>
</evidence>
<accession>A0A4D6KID7</accession>
<comment type="function">
    <text evidence="1">Catalyzes the cleavage of beta-carotene at its central double bond (15,15') to yield two molecules of all-trans-retinal.</text>
</comment>
<feature type="transmembrane region" description="Helical" evidence="1">
    <location>
        <begin position="144"/>
        <end position="165"/>
    </location>
</feature>
<dbReference type="Proteomes" id="UP000297053">
    <property type="component" value="Chromosome"/>
</dbReference>
<reference evidence="2 3" key="2">
    <citation type="submission" date="2019-04" db="EMBL/GenBank/DDBJ databases">
        <authorList>
            <person name="Yang S."/>
            <person name="Wei W."/>
        </authorList>
    </citation>
    <scope>NUCLEOTIDE SEQUENCE [LARGE SCALE GENOMIC DNA]</scope>
    <source>
        <strain evidence="3">ZP60</strain>
    </source>
</reference>
<dbReference type="OMA" id="HWGQGDV"/>
<keyword evidence="1" id="KW-0812">Transmembrane</keyword>
<comment type="similarity">
    <text evidence="1">Belongs to the Brp/Blh beta-carotene diooxygenase family.</text>
</comment>
<dbReference type="InterPro" id="IPR022270">
    <property type="entry name" value="Blh_diox"/>
</dbReference>
<comment type="catalytic activity">
    <reaction evidence="1">
        <text>all-trans-beta-carotene + O2 = 2 all-trans-retinal</text>
        <dbReference type="Rhea" id="RHEA:32887"/>
        <dbReference type="ChEBI" id="CHEBI:15379"/>
        <dbReference type="ChEBI" id="CHEBI:17579"/>
        <dbReference type="ChEBI" id="CHEBI:17898"/>
        <dbReference type="EC" id="1.13.11.63"/>
    </reaction>
</comment>
<feature type="binding site" evidence="1">
    <location>
        <position position="65"/>
    </location>
    <ligand>
        <name>Fe cation</name>
        <dbReference type="ChEBI" id="CHEBI:24875"/>
    </ligand>
</feature>
<dbReference type="EMBL" id="CP039375">
    <property type="protein sequence ID" value="QCD65871.1"/>
    <property type="molecule type" value="Genomic_DNA"/>
</dbReference>
<feature type="transmembrane region" description="Helical" evidence="1">
    <location>
        <begin position="291"/>
        <end position="309"/>
    </location>
</feature>
<keyword evidence="1" id="KW-0479">Metal-binding</keyword>
<dbReference type="GO" id="GO:0005506">
    <property type="term" value="F:iron ion binding"/>
    <property type="evidence" value="ECO:0007669"/>
    <property type="project" value="UniProtKB-UniRule"/>
</dbReference>
<dbReference type="HAMAP" id="MF_02093">
    <property type="entry name" value="Beta_carotene_diox"/>
    <property type="match status" value="1"/>
</dbReference>
<dbReference type="GO" id="GO:0010436">
    <property type="term" value="F:carotenoid dioxygenase activity"/>
    <property type="evidence" value="ECO:0007669"/>
    <property type="project" value="UniProtKB-UniRule"/>
</dbReference>
<feature type="transmembrane region" description="Helical" evidence="1">
    <location>
        <begin position="198"/>
        <end position="221"/>
    </location>
</feature>
<evidence type="ECO:0000313" key="2">
    <source>
        <dbReference type="EMBL" id="QCD65871.1"/>
    </source>
</evidence>
<feature type="binding site" evidence="1">
    <location>
        <position position="256"/>
    </location>
    <ligand>
        <name>Fe cation</name>
        <dbReference type="ChEBI" id="CHEBI:24875"/>
    </ligand>
</feature>
<feature type="binding site" evidence="1">
    <location>
        <position position="260"/>
    </location>
    <ligand>
        <name>Fe cation</name>
        <dbReference type="ChEBI" id="CHEBI:24875"/>
    </ligand>
</feature>
<proteinExistence type="inferred from homology"/>
<feature type="transmembrane region" description="Helical" evidence="1">
    <location>
        <begin position="47"/>
        <end position="64"/>
    </location>
</feature>
<gene>
    <name evidence="2" type="ORF">E5139_09590</name>
</gene>
<dbReference type="GO" id="GO:0005886">
    <property type="term" value="C:plasma membrane"/>
    <property type="evidence" value="ECO:0007669"/>
    <property type="project" value="UniProtKB-SubCell"/>
</dbReference>
<keyword evidence="1" id="KW-0472">Membrane</keyword>
<sequence length="349" mass="36841">MAVEVTADRGRRLRSGRRRLARWTFLPAWLVLGAVTVAHILGVSTAVPVRYGVLLVTLLCFGLPHGAADHHSVARTLGVDLTPRFLAAFCAGYLGLAVLYTAVWFLAPALAFVAFVALTWFHWGQGDVYPLATLADGRHLDNRAVAALTVVVRGGLPMLVPLVFFPDRYAAVARTVVSLFDPGRTGSLAPLFTQEAGIVAGVGFAAITVVTLAAGLAVAGPRRAWLLDAAETALLWGFFAVVPPVLAIGVYFALWHSVRHIARLTELDGVALAALDRGAVARVVGRFTRDALPATVGAVVLFGGLALAVPTTVAGVSEVGGLYLVLLAVLTLPHVVVVTWLDVRQGIWG</sequence>
<dbReference type="GO" id="GO:0016121">
    <property type="term" value="P:carotene catabolic process"/>
    <property type="evidence" value="ECO:0007669"/>
    <property type="project" value="UniProtKB-UniRule"/>
</dbReference>
<keyword evidence="1" id="KW-0560">Oxidoreductase</keyword>
<keyword evidence="1" id="KW-0408">Iron</keyword>
<comment type="subcellular location">
    <subcellularLocation>
        <location evidence="1">Cell membrane</location>
        <topology evidence="1">Multi-pass membrane protein</topology>
    </subcellularLocation>
</comment>
<feature type="transmembrane region" description="Helical" evidence="1">
    <location>
        <begin position="233"/>
        <end position="254"/>
    </location>
</feature>
<comment type="cofactor">
    <cofactor evidence="1">
        <name>Fe(2+)</name>
        <dbReference type="ChEBI" id="CHEBI:29033"/>
    </cofactor>
</comment>
<reference evidence="2 3" key="1">
    <citation type="submission" date="2019-04" db="EMBL/GenBank/DDBJ databases">
        <title>Complete genome sequence of Arthrobacter sp. ZXY-2 associated with effective atrazine degradation and salt adaptation.</title>
        <authorList>
            <person name="Zhao X."/>
        </authorList>
    </citation>
    <scope>NUCLEOTIDE SEQUENCE [LARGE SCALE GENOMIC DNA]</scope>
    <source>
        <strain evidence="3">ZP60</strain>
    </source>
</reference>
<keyword evidence="1" id="KW-1003">Cell membrane</keyword>
<dbReference type="NCBIfam" id="TIGR03753">
    <property type="entry name" value="blh_monoox"/>
    <property type="match status" value="1"/>
</dbReference>
<organism evidence="2 3">
    <name type="scientific">Halomicrobium mukohataei</name>
    <dbReference type="NCBI Taxonomy" id="57705"/>
    <lineage>
        <taxon>Archaea</taxon>
        <taxon>Methanobacteriati</taxon>
        <taxon>Methanobacteriota</taxon>
        <taxon>Stenosarchaea group</taxon>
        <taxon>Halobacteria</taxon>
        <taxon>Halobacteriales</taxon>
        <taxon>Haloarculaceae</taxon>
        <taxon>Halomicrobium</taxon>
    </lineage>
</organism>
<dbReference type="EC" id="1.13.11.63" evidence="1"/>